<comment type="caution">
    <text evidence="3">The sequence shown here is derived from an EMBL/GenBank/DDBJ whole genome shotgun (WGS) entry which is preliminary data.</text>
</comment>
<feature type="region of interest" description="Disordered" evidence="1">
    <location>
        <begin position="144"/>
        <end position="191"/>
    </location>
</feature>
<evidence type="ECO:0000313" key="3">
    <source>
        <dbReference type="EMBL" id="HGC42689.1"/>
    </source>
</evidence>
<evidence type="ECO:0000256" key="1">
    <source>
        <dbReference type="SAM" id="MobiDB-lite"/>
    </source>
</evidence>
<accession>A0A8J4M5V2</accession>
<name>A0A8J4M5V2_9PROT</name>
<dbReference type="Pfam" id="PF07813">
    <property type="entry name" value="LTXXQ"/>
    <property type="match status" value="1"/>
</dbReference>
<feature type="signal peptide" evidence="2">
    <location>
        <begin position="1"/>
        <end position="30"/>
    </location>
</feature>
<dbReference type="AlphaFoldDB" id="A0A8J4M5V2"/>
<protein>
    <recommendedName>
        <fullName evidence="4">LTXXQ motif family protein</fullName>
    </recommendedName>
</protein>
<proteinExistence type="predicted"/>
<keyword evidence="2" id="KW-0732">Signal</keyword>
<dbReference type="EMBL" id="DTQM01000107">
    <property type="protein sequence ID" value="HGC42689.1"/>
    <property type="molecule type" value="Genomic_DNA"/>
</dbReference>
<dbReference type="GO" id="GO:0042597">
    <property type="term" value="C:periplasmic space"/>
    <property type="evidence" value="ECO:0007669"/>
    <property type="project" value="InterPro"/>
</dbReference>
<feature type="chain" id="PRO_5035174274" description="LTXXQ motif family protein" evidence="2">
    <location>
        <begin position="31"/>
        <end position="191"/>
    </location>
</feature>
<gene>
    <name evidence="3" type="ORF">ENY07_05645</name>
</gene>
<evidence type="ECO:0000256" key="2">
    <source>
        <dbReference type="SAM" id="SignalP"/>
    </source>
</evidence>
<feature type="compositionally biased region" description="Low complexity" evidence="1">
    <location>
        <begin position="165"/>
        <end position="191"/>
    </location>
</feature>
<reference evidence="3" key="1">
    <citation type="journal article" date="2020" name="mSystems">
        <title>Genome- and Community-Level Interaction Insights into Carbon Utilization and Element Cycling Functions of Hydrothermarchaeota in Hydrothermal Sediment.</title>
        <authorList>
            <person name="Zhou Z."/>
            <person name="Liu Y."/>
            <person name="Xu W."/>
            <person name="Pan J."/>
            <person name="Luo Z.H."/>
            <person name="Li M."/>
        </authorList>
    </citation>
    <scope>NUCLEOTIDE SEQUENCE</scope>
    <source>
        <strain evidence="3">SpSt-997</strain>
    </source>
</reference>
<dbReference type="InterPro" id="IPR012899">
    <property type="entry name" value="LTXXQ"/>
</dbReference>
<feature type="compositionally biased region" description="Basic and acidic residues" evidence="1">
    <location>
        <begin position="145"/>
        <end position="160"/>
    </location>
</feature>
<evidence type="ECO:0008006" key="4">
    <source>
        <dbReference type="Google" id="ProtNLM"/>
    </source>
</evidence>
<sequence length="191" mass="21754">MRYISQRHPRGRLLALPLAALLGFSLPALAQQMEGQPMPNMQMPEQGMPGKGGNPMQRVERQIEQMHKTLKITPEQEPQWQALAKVMRENAANMEALFKQRAAHFDQMTALESLQSYERIAEAHVANMQRLIPAFTAVYSSLSPEQRKAADDAFRYQQERRRARMMQNGQMPPGQMQPGQMQPGQMQPGQN</sequence>
<organism evidence="3">
    <name type="scientific">Acidicaldus sp</name>
    <dbReference type="NCBI Taxonomy" id="1872105"/>
    <lineage>
        <taxon>Bacteria</taxon>
        <taxon>Pseudomonadati</taxon>
        <taxon>Pseudomonadota</taxon>
        <taxon>Alphaproteobacteria</taxon>
        <taxon>Acetobacterales</taxon>
        <taxon>Acetobacteraceae</taxon>
        <taxon>Acidicaldus</taxon>
    </lineage>
</organism>